<accession>A0A1G7B2G7</accession>
<evidence type="ECO:0000256" key="1">
    <source>
        <dbReference type="SAM" id="MobiDB-lite"/>
    </source>
</evidence>
<dbReference type="EMBL" id="FMZC01000013">
    <property type="protein sequence ID" value="SDE21289.1"/>
    <property type="molecule type" value="Genomic_DNA"/>
</dbReference>
<dbReference type="AlphaFoldDB" id="A0A1G7B2G7"/>
<gene>
    <name evidence="3" type="ORF">SAMN05192589_113154</name>
</gene>
<dbReference type="STRING" id="187868.SAMN05192589_113154"/>
<evidence type="ECO:0000313" key="4">
    <source>
        <dbReference type="Proteomes" id="UP000198781"/>
    </source>
</evidence>
<name>A0A1G7B2G7_9BURK</name>
<sequence>MNRWGPYRTHGSPDAHELQGVPGSPQAMPPFITTIVTLLACASYVVLVSAEADRRPRPAQGCTRSQAIYAEETGVFYETEI</sequence>
<dbReference type="Proteomes" id="UP000198781">
    <property type="component" value="Unassembled WGS sequence"/>
</dbReference>
<evidence type="ECO:0000313" key="3">
    <source>
        <dbReference type="EMBL" id="SDE21289.1"/>
    </source>
</evidence>
<protein>
    <submittedName>
        <fullName evidence="3">Uncharacterized protein</fullName>
    </submittedName>
</protein>
<proteinExistence type="predicted"/>
<keyword evidence="2" id="KW-0812">Transmembrane</keyword>
<keyword evidence="4" id="KW-1185">Reference proteome</keyword>
<keyword evidence="2" id="KW-1133">Transmembrane helix</keyword>
<organism evidence="3 4">
    <name type="scientific">Paracidovorax valerianellae</name>
    <dbReference type="NCBI Taxonomy" id="187868"/>
    <lineage>
        <taxon>Bacteria</taxon>
        <taxon>Pseudomonadati</taxon>
        <taxon>Pseudomonadota</taxon>
        <taxon>Betaproteobacteria</taxon>
        <taxon>Burkholderiales</taxon>
        <taxon>Comamonadaceae</taxon>
        <taxon>Paracidovorax</taxon>
    </lineage>
</organism>
<feature type="region of interest" description="Disordered" evidence="1">
    <location>
        <begin position="1"/>
        <end position="24"/>
    </location>
</feature>
<evidence type="ECO:0000256" key="2">
    <source>
        <dbReference type="SAM" id="Phobius"/>
    </source>
</evidence>
<keyword evidence="2" id="KW-0472">Membrane</keyword>
<reference evidence="3 4" key="1">
    <citation type="submission" date="2016-10" db="EMBL/GenBank/DDBJ databases">
        <authorList>
            <person name="de Groot N.N."/>
        </authorList>
    </citation>
    <scope>NUCLEOTIDE SEQUENCE [LARGE SCALE GENOMIC DNA]</scope>
    <source>
        <strain evidence="3 4">DSM 16619</strain>
    </source>
</reference>
<feature type="transmembrane region" description="Helical" evidence="2">
    <location>
        <begin position="31"/>
        <end position="50"/>
    </location>
</feature>